<dbReference type="SUPFAM" id="SSF52058">
    <property type="entry name" value="L domain-like"/>
    <property type="match status" value="1"/>
</dbReference>
<reference evidence="2" key="1">
    <citation type="journal article" date="2012" name="Nat. Biotechnol.">
        <title>Reference genome sequence of the model plant Setaria.</title>
        <authorList>
            <person name="Bennetzen J.L."/>
            <person name="Schmutz J."/>
            <person name="Wang H."/>
            <person name="Percifield R."/>
            <person name="Hawkins J."/>
            <person name="Pontaroli A.C."/>
            <person name="Estep M."/>
            <person name="Feng L."/>
            <person name="Vaughn J.N."/>
            <person name="Grimwood J."/>
            <person name="Jenkins J."/>
            <person name="Barry K."/>
            <person name="Lindquist E."/>
            <person name="Hellsten U."/>
            <person name="Deshpande S."/>
            <person name="Wang X."/>
            <person name="Wu X."/>
            <person name="Mitros T."/>
            <person name="Triplett J."/>
            <person name="Yang X."/>
            <person name="Ye C.Y."/>
            <person name="Mauro-Herrera M."/>
            <person name="Wang L."/>
            <person name="Li P."/>
            <person name="Sharma M."/>
            <person name="Sharma R."/>
            <person name="Ronald P.C."/>
            <person name="Panaud O."/>
            <person name="Kellogg E.A."/>
            <person name="Brutnell T.P."/>
            <person name="Doust A.N."/>
            <person name="Tuskan G.A."/>
            <person name="Rokhsar D."/>
            <person name="Devos K.M."/>
        </authorList>
    </citation>
    <scope>NUCLEOTIDE SEQUENCE [LARGE SCALE GENOMIC DNA]</scope>
    <source>
        <strain evidence="2">Yugu1</strain>
    </source>
</reference>
<organism evidence="2">
    <name type="scientific">Setaria italica</name>
    <name type="common">Foxtail millet</name>
    <name type="synonym">Panicum italicum</name>
    <dbReference type="NCBI Taxonomy" id="4555"/>
    <lineage>
        <taxon>Eukaryota</taxon>
        <taxon>Viridiplantae</taxon>
        <taxon>Streptophyta</taxon>
        <taxon>Embryophyta</taxon>
        <taxon>Tracheophyta</taxon>
        <taxon>Spermatophyta</taxon>
        <taxon>Magnoliopsida</taxon>
        <taxon>Liliopsida</taxon>
        <taxon>Poales</taxon>
        <taxon>Poaceae</taxon>
        <taxon>PACMAD clade</taxon>
        <taxon>Panicoideae</taxon>
        <taxon>Panicodae</taxon>
        <taxon>Paniceae</taxon>
        <taxon>Cenchrinae</taxon>
        <taxon>Setaria</taxon>
    </lineage>
</organism>
<dbReference type="Gene3D" id="3.80.10.10">
    <property type="entry name" value="Ribonuclease Inhibitor"/>
    <property type="match status" value="1"/>
</dbReference>
<accession>A0A368SCR2</accession>
<dbReference type="STRING" id="4555.A0A368SCR2"/>
<proteinExistence type="predicted"/>
<dbReference type="OrthoDB" id="684809at2759"/>
<dbReference type="PANTHER" id="PTHR47186:SF3">
    <property type="entry name" value="OS09G0267800 PROTEIN"/>
    <property type="match status" value="1"/>
</dbReference>
<dbReference type="PANTHER" id="PTHR47186">
    <property type="entry name" value="LEUCINE-RICH REPEAT-CONTAINING PROTEIN 57"/>
    <property type="match status" value="1"/>
</dbReference>
<dbReference type="InterPro" id="IPR056789">
    <property type="entry name" value="LRR_R13L1-DRL21"/>
</dbReference>
<sequence>MSLKNLWLEGYGSRSFPGWLMAISHHLPNLTCIELKDLSACSNLPPFGQLRSLDSLYLRKLPNVTKIERGVCGGKGAFPRLAKFIVAHMDGLEEWNTTCSGEDGVEEFMFPILDVLDVSHCPKLRLKPCPPKCREFIIFKSDQVISSLEEVKTSSDHCNSTPTTTRLAISQTK</sequence>
<dbReference type="EMBL" id="CM003535">
    <property type="protein sequence ID" value="RCV39620.1"/>
    <property type="molecule type" value="Genomic_DNA"/>
</dbReference>
<evidence type="ECO:0000259" key="1">
    <source>
        <dbReference type="Pfam" id="PF25019"/>
    </source>
</evidence>
<dbReference type="InterPro" id="IPR032675">
    <property type="entry name" value="LRR_dom_sf"/>
</dbReference>
<reference evidence="2" key="2">
    <citation type="submission" date="2015-07" db="EMBL/GenBank/DDBJ databases">
        <authorList>
            <person name="Noorani M."/>
        </authorList>
    </citation>
    <scope>NUCLEOTIDE SEQUENCE</scope>
    <source>
        <strain evidence="2">Yugu1</strain>
    </source>
</reference>
<gene>
    <name evidence="2" type="ORF">SETIT_8G238600v2</name>
</gene>
<dbReference type="AlphaFoldDB" id="A0A368SCR2"/>
<dbReference type="Pfam" id="PF25019">
    <property type="entry name" value="LRR_R13L1-DRL21"/>
    <property type="match status" value="1"/>
</dbReference>
<evidence type="ECO:0000313" key="2">
    <source>
        <dbReference type="EMBL" id="RCV39620.1"/>
    </source>
</evidence>
<protein>
    <recommendedName>
        <fullName evidence="1">R13L1/DRL21-like LRR repeat region domain-containing protein</fullName>
    </recommendedName>
</protein>
<feature type="domain" description="R13L1/DRL21-like LRR repeat region" evidence="1">
    <location>
        <begin position="2"/>
        <end position="60"/>
    </location>
</feature>
<name>A0A368SCR2_SETIT</name>